<reference evidence="1 2" key="1">
    <citation type="journal article" date="2019" name="Nat. Ecol. Evol.">
        <title>Megaphylogeny resolves global patterns of mushroom evolution.</title>
        <authorList>
            <person name="Varga T."/>
            <person name="Krizsan K."/>
            <person name="Foldi C."/>
            <person name="Dima B."/>
            <person name="Sanchez-Garcia M."/>
            <person name="Sanchez-Ramirez S."/>
            <person name="Szollosi G.J."/>
            <person name="Szarkandi J.G."/>
            <person name="Papp V."/>
            <person name="Albert L."/>
            <person name="Andreopoulos W."/>
            <person name="Angelini C."/>
            <person name="Antonin V."/>
            <person name="Barry K.W."/>
            <person name="Bougher N.L."/>
            <person name="Buchanan P."/>
            <person name="Buyck B."/>
            <person name="Bense V."/>
            <person name="Catcheside P."/>
            <person name="Chovatia M."/>
            <person name="Cooper J."/>
            <person name="Damon W."/>
            <person name="Desjardin D."/>
            <person name="Finy P."/>
            <person name="Geml J."/>
            <person name="Haridas S."/>
            <person name="Hughes K."/>
            <person name="Justo A."/>
            <person name="Karasinski D."/>
            <person name="Kautmanova I."/>
            <person name="Kiss B."/>
            <person name="Kocsube S."/>
            <person name="Kotiranta H."/>
            <person name="LaButti K.M."/>
            <person name="Lechner B.E."/>
            <person name="Liimatainen K."/>
            <person name="Lipzen A."/>
            <person name="Lukacs Z."/>
            <person name="Mihaltcheva S."/>
            <person name="Morgado L.N."/>
            <person name="Niskanen T."/>
            <person name="Noordeloos M.E."/>
            <person name="Ohm R.A."/>
            <person name="Ortiz-Santana B."/>
            <person name="Ovrebo C."/>
            <person name="Racz N."/>
            <person name="Riley R."/>
            <person name="Savchenko A."/>
            <person name="Shiryaev A."/>
            <person name="Soop K."/>
            <person name="Spirin V."/>
            <person name="Szebenyi C."/>
            <person name="Tomsovsky M."/>
            <person name="Tulloss R.E."/>
            <person name="Uehling J."/>
            <person name="Grigoriev I.V."/>
            <person name="Vagvolgyi C."/>
            <person name="Papp T."/>
            <person name="Martin F.M."/>
            <person name="Miettinen O."/>
            <person name="Hibbett D.S."/>
            <person name="Nagy L.G."/>
        </authorList>
    </citation>
    <scope>NUCLEOTIDE SEQUENCE [LARGE SCALE GENOMIC DNA]</scope>
    <source>
        <strain evidence="1 2">FP101781</strain>
    </source>
</reference>
<sequence>MSIKPSKMPVNPIPDGGFTFRYPVLPSNARSSPPLPSDVSMDVPSDPAGNIIPEKDIPFTKIVKDTLELIETDLDFEMLRLSLCGVTDEAALKIVHDHLSKSPFCRVRRFYGNIVGISPRIMASGSLTLDTTPSWEHSLPNDVHVTHSWVEQEGTRTELVHTMSNLRVGTFSKDSFLYILLPRLSSSAHTPQGLTSRQFRDVWDLAIGLAAEAINENDSTFTIRSQDLERFSRLVRSIADENHLDWFQDFSFVHVVRGKSSPHYFDAESRCDALIKYLVRHNMSILDIARDEDTGGHWFVDTGLMITHQEKSVVWSTSAHAAVIRSLFGVDYSDDQYERELFSHLTDASCARVRCHEAASVDPTRPKYIELTVNDEVFQATDERGVPLERITALHFVRRPARHSTPLDLLFHDYADKDTKISSVVSATMRIHDCLEVLTDFDPQVLFESCLVFKPRDIWWWRALRVYALDLVIELQRRDGRGLSVLGQDAQLLTAAVPWLVSSLHRGVIDPLSNGRLPFPASSTRGAIFLHDIELPNLDLDGEIPFFKDLSPVYYMEEEALVRYLGASVGTIVHSLVHPDLPIVPNHAREQPSPNGPREFAFTIFSLQSHFEGLLLPPSTHRLRTSRLG</sequence>
<accession>A0A4Y7R4B3</accession>
<evidence type="ECO:0000313" key="1">
    <source>
        <dbReference type="EMBL" id="TEB03944.1"/>
    </source>
</evidence>
<evidence type="ECO:0000313" key="2">
    <source>
        <dbReference type="Proteomes" id="UP000298030"/>
    </source>
</evidence>
<name>A0A4Y7R4B3_COPMI</name>
<protein>
    <submittedName>
        <fullName evidence="1">Uncharacterized protein</fullName>
    </submittedName>
</protein>
<dbReference type="Proteomes" id="UP000298030">
    <property type="component" value="Unassembled WGS sequence"/>
</dbReference>
<gene>
    <name evidence="1" type="ORF">FA13DRAFT_1807875</name>
</gene>
<organism evidence="1 2">
    <name type="scientific">Coprinellus micaceus</name>
    <name type="common">Glistening ink-cap mushroom</name>
    <name type="synonym">Coprinus micaceus</name>
    <dbReference type="NCBI Taxonomy" id="71717"/>
    <lineage>
        <taxon>Eukaryota</taxon>
        <taxon>Fungi</taxon>
        <taxon>Dikarya</taxon>
        <taxon>Basidiomycota</taxon>
        <taxon>Agaricomycotina</taxon>
        <taxon>Agaricomycetes</taxon>
        <taxon>Agaricomycetidae</taxon>
        <taxon>Agaricales</taxon>
        <taxon>Agaricineae</taxon>
        <taxon>Psathyrellaceae</taxon>
        <taxon>Coprinellus</taxon>
    </lineage>
</organism>
<keyword evidence="2" id="KW-1185">Reference proteome</keyword>
<proteinExistence type="predicted"/>
<dbReference type="STRING" id="71717.A0A4Y7R4B3"/>
<comment type="caution">
    <text evidence="1">The sequence shown here is derived from an EMBL/GenBank/DDBJ whole genome shotgun (WGS) entry which is preliminary data.</text>
</comment>
<dbReference type="OrthoDB" id="3124520at2759"/>
<dbReference type="AlphaFoldDB" id="A0A4Y7R4B3"/>
<dbReference type="EMBL" id="QPFP01000694">
    <property type="protein sequence ID" value="TEB03944.1"/>
    <property type="molecule type" value="Genomic_DNA"/>
</dbReference>